<reference evidence="1 2" key="1">
    <citation type="journal article" date="2024" name="G3 (Bethesda)">
        <title>Genome assembly of Hibiscus sabdariffa L. provides insights into metabolisms of medicinal natural products.</title>
        <authorList>
            <person name="Kim T."/>
        </authorList>
    </citation>
    <scope>NUCLEOTIDE SEQUENCE [LARGE SCALE GENOMIC DNA]</scope>
    <source>
        <strain evidence="1">TK-2024</strain>
        <tissue evidence="1">Old leaves</tissue>
    </source>
</reference>
<gene>
    <name evidence="1" type="ORF">V6N12_062393</name>
</gene>
<organism evidence="1 2">
    <name type="scientific">Hibiscus sabdariffa</name>
    <name type="common">roselle</name>
    <dbReference type="NCBI Taxonomy" id="183260"/>
    <lineage>
        <taxon>Eukaryota</taxon>
        <taxon>Viridiplantae</taxon>
        <taxon>Streptophyta</taxon>
        <taxon>Embryophyta</taxon>
        <taxon>Tracheophyta</taxon>
        <taxon>Spermatophyta</taxon>
        <taxon>Magnoliopsida</taxon>
        <taxon>eudicotyledons</taxon>
        <taxon>Gunneridae</taxon>
        <taxon>Pentapetalae</taxon>
        <taxon>rosids</taxon>
        <taxon>malvids</taxon>
        <taxon>Malvales</taxon>
        <taxon>Malvaceae</taxon>
        <taxon>Malvoideae</taxon>
        <taxon>Hibiscus</taxon>
    </lineage>
</organism>
<protein>
    <submittedName>
        <fullName evidence="1">Uncharacterized protein</fullName>
    </submittedName>
</protein>
<dbReference type="PANTHER" id="PTHR33168">
    <property type="entry name" value="STRESS INDUCED PROTEIN-RELATED"/>
    <property type="match status" value="1"/>
</dbReference>
<proteinExistence type="predicted"/>
<evidence type="ECO:0000313" key="2">
    <source>
        <dbReference type="Proteomes" id="UP001472677"/>
    </source>
</evidence>
<comment type="caution">
    <text evidence="1">The sequence shown here is derived from an EMBL/GenBank/DDBJ whole genome shotgun (WGS) entry which is preliminary data.</text>
</comment>
<evidence type="ECO:0000313" key="1">
    <source>
        <dbReference type="EMBL" id="KAK8574706.1"/>
    </source>
</evidence>
<keyword evidence="2" id="KW-1185">Reference proteome</keyword>
<accession>A0ABR2F8P1</accession>
<name>A0ABR2F8P1_9ROSI</name>
<dbReference type="Proteomes" id="UP001472677">
    <property type="component" value="Unassembled WGS sequence"/>
</dbReference>
<dbReference type="EMBL" id="JBBPBM010000007">
    <property type="protein sequence ID" value="KAK8574706.1"/>
    <property type="molecule type" value="Genomic_DNA"/>
</dbReference>
<sequence length="92" mass="10420">MEVGSQGAKRLPIKLLVMRSKVARYWRMLCRKLMRQNNMFNCSSRAGVSVSYDPHTYAQNFDQGLMSADDLARSFSARFALPSRLAVSVSEN</sequence>